<comment type="caution">
    <text evidence="1">The sequence shown here is derived from an EMBL/GenBank/DDBJ whole genome shotgun (WGS) entry which is preliminary data.</text>
</comment>
<sequence>MRLISSTQLSFLLNRNMKDEVLVINEIMEFAVNVNFKKAYGCVSWVFFRCMMVKTGFEVRWRGWMKALIFNSFVSVLANGSPTEDFAISRGHLSPFLSSWWQKGYRL</sequence>
<evidence type="ECO:0000313" key="2">
    <source>
        <dbReference type="Proteomes" id="UP001058974"/>
    </source>
</evidence>
<name>A0A9D5AR24_PEA</name>
<dbReference type="EMBL" id="JAMSHJ010000004">
    <property type="protein sequence ID" value="KAI5415250.1"/>
    <property type="molecule type" value="Genomic_DNA"/>
</dbReference>
<dbReference type="AlphaFoldDB" id="A0A9D5AR24"/>
<dbReference type="Proteomes" id="UP001058974">
    <property type="component" value="Chromosome 4"/>
</dbReference>
<dbReference type="Gramene" id="Psat04G0062600-T2">
    <property type="protein sequence ID" value="KAI5415250.1"/>
    <property type="gene ID" value="KIW84_040626"/>
</dbReference>
<organism evidence="1 2">
    <name type="scientific">Pisum sativum</name>
    <name type="common">Garden pea</name>
    <name type="synonym">Lathyrus oleraceus</name>
    <dbReference type="NCBI Taxonomy" id="3888"/>
    <lineage>
        <taxon>Eukaryota</taxon>
        <taxon>Viridiplantae</taxon>
        <taxon>Streptophyta</taxon>
        <taxon>Embryophyta</taxon>
        <taxon>Tracheophyta</taxon>
        <taxon>Spermatophyta</taxon>
        <taxon>Magnoliopsida</taxon>
        <taxon>eudicotyledons</taxon>
        <taxon>Gunneridae</taxon>
        <taxon>Pentapetalae</taxon>
        <taxon>rosids</taxon>
        <taxon>fabids</taxon>
        <taxon>Fabales</taxon>
        <taxon>Fabaceae</taxon>
        <taxon>Papilionoideae</taxon>
        <taxon>50 kb inversion clade</taxon>
        <taxon>NPAAA clade</taxon>
        <taxon>Hologalegina</taxon>
        <taxon>IRL clade</taxon>
        <taxon>Fabeae</taxon>
        <taxon>Lathyrus</taxon>
    </lineage>
</organism>
<evidence type="ECO:0000313" key="1">
    <source>
        <dbReference type="EMBL" id="KAI5415250.1"/>
    </source>
</evidence>
<proteinExistence type="predicted"/>
<protein>
    <submittedName>
        <fullName evidence="1">Uncharacterized protein</fullName>
    </submittedName>
</protein>
<reference evidence="1 2" key="1">
    <citation type="journal article" date="2022" name="Nat. Genet.">
        <title>Improved pea reference genome and pan-genome highlight genomic features and evolutionary characteristics.</title>
        <authorList>
            <person name="Yang T."/>
            <person name="Liu R."/>
            <person name="Luo Y."/>
            <person name="Hu S."/>
            <person name="Wang D."/>
            <person name="Wang C."/>
            <person name="Pandey M.K."/>
            <person name="Ge S."/>
            <person name="Xu Q."/>
            <person name="Li N."/>
            <person name="Li G."/>
            <person name="Huang Y."/>
            <person name="Saxena R.K."/>
            <person name="Ji Y."/>
            <person name="Li M."/>
            <person name="Yan X."/>
            <person name="He Y."/>
            <person name="Liu Y."/>
            <person name="Wang X."/>
            <person name="Xiang C."/>
            <person name="Varshney R.K."/>
            <person name="Ding H."/>
            <person name="Gao S."/>
            <person name="Zong X."/>
        </authorList>
    </citation>
    <scope>NUCLEOTIDE SEQUENCE [LARGE SCALE GENOMIC DNA]</scope>
    <source>
        <strain evidence="1 2">cv. Zhongwan 6</strain>
    </source>
</reference>
<gene>
    <name evidence="1" type="ORF">KIW84_040626</name>
</gene>
<accession>A0A9D5AR24</accession>
<keyword evidence="2" id="KW-1185">Reference proteome</keyword>